<keyword evidence="2" id="KW-1185">Reference proteome</keyword>
<name>A0ABV6M018_9ACTN</name>
<reference evidence="1 2" key="1">
    <citation type="submission" date="2024-09" db="EMBL/GenBank/DDBJ databases">
        <authorList>
            <person name="Sun Q."/>
            <person name="Mori K."/>
        </authorList>
    </citation>
    <scope>NUCLEOTIDE SEQUENCE [LARGE SCALE GENOMIC DNA]</scope>
    <source>
        <strain evidence="1 2">TBRC 3947</strain>
    </source>
</reference>
<sequence length="73" mass="7930">MSDADILLRARQAAELHTRAVRDMEQFVDDFAGTPDAAVLAEYASLLAREEATRTGRQEMLAALGLEAPSVEP</sequence>
<dbReference type="Proteomes" id="UP001589867">
    <property type="component" value="Unassembled WGS sequence"/>
</dbReference>
<accession>A0ABV6M018</accession>
<dbReference type="RefSeq" id="WP_377248564.1">
    <property type="nucleotide sequence ID" value="NZ_JBHLUH010000010.1"/>
</dbReference>
<gene>
    <name evidence="1" type="ORF">ACFFIA_09260</name>
</gene>
<evidence type="ECO:0000313" key="1">
    <source>
        <dbReference type="EMBL" id="MFC0527849.1"/>
    </source>
</evidence>
<evidence type="ECO:0008006" key="3">
    <source>
        <dbReference type="Google" id="ProtNLM"/>
    </source>
</evidence>
<dbReference type="EMBL" id="JBHLUH010000010">
    <property type="protein sequence ID" value="MFC0527849.1"/>
    <property type="molecule type" value="Genomic_DNA"/>
</dbReference>
<proteinExistence type="predicted"/>
<evidence type="ECO:0000313" key="2">
    <source>
        <dbReference type="Proteomes" id="UP001589867"/>
    </source>
</evidence>
<comment type="caution">
    <text evidence="1">The sequence shown here is derived from an EMBL/GenBank/DDBJ whole genome shotgun (WGS) entry which is preliminary data.</text>
</comment>
<protein>
    <recommendedName>
        <fullName evidence="3">DUF5753 domain-containing protein</fullName>
    </recommendedName>
</protein>
<organism evidence="1 2">
    <name type="scientific">Phytohabitans kaempferiae</name>
    <dbReference type="NCBI Taxonomy" id="1620943"/>
    <lineage>
        <taxon>Bacteria</taxon>
        <taxon>Bacillati</taxon>
        <taxon>Actinomycetota</taxon>
        <taxon>Actinomycetes</taxon>
        <taxon>Micromonosporales</taxon>
        <taxon>Micromonosporaceae</taxon>
    </lineage>
</organism>